<dbReference type="InterPro" id="IPR046642">
    <property type="entry name" value="DUF6754"/>
</dbReference>
<dbReference type="PROSITE" id="PS51257">
    <property type="entry name" value="PROKAR_LIPOPROTEIN"/>
    <property type="match status" value="1"/>
</dbReference>
<dbReference type="AlphaFoldDB" id="A0AAT9LD96"/>
<protein>
    <recommendedName>
        <fullName evidence="2">DUF6754 domain-containing protein</fullName>
    </recommendedName>
</protein>
<gene>
    <name evidence="3" type="ORF">IMF26_09705</name>
</gene>
<sequence length="259" mass="27993">MTLAKGRVFSFWLLVVIIGCLLYSMWRAKKGRPISIRKIAGLDAIEEAIGRSTEMGRPVHYCPGIGGIGAVEAPQTFAGLAIMSHVARLTAKFDVPIIVTVRQPEVFPMAEETVRQAYLEEGKGDAYEPTNIRFLSSQQFAYAAALFGIMAREKPAANFMMGAFWAEALMLAEVGSEVGALQITGTAQLSQVPFFVASSDYTLIGEELFAAAAYLSRDQMQLGSILGQDLAKAIVALLIIIGVLTTSAGSDYLSKLMRK</sequence>
<accession>A0AAT9LD96</accession>
<keyword evidence="1" id="KW-0472">Membrane</keyword>
<feature type="domain" description="DUF6754" evidence="2">
    <location>
        <begin position="6"/>
        <end position="254"/>
    </location>
</feature>
<feature type="transmembrane region" description="Helical" evidence="1">
    <location>
        <begin position="230"/>
        <end position="249"/>
    </location>
</feature>
<reference evidence="3" key="2">
    <citation type="journal article" date="2023" name="Biology">
        <title>Prokaryotic Life Associated with Coal-Fire Gas Vents Revealed by Metagenomics.</title>
        <authorList>
            <person name="Kadnikov V.V."/>
            <person name="Mardanov A.V."/>
            <person name="Beletsky A.V."/>
            <person name="Karnachuk O.V."/>
            <person name="Ravin N.V."/>
        </authorList>
    </citation>
    <scope>NUCLEOTIDE SEQUENCE</scope>
    <source>
        <strain evidence="3">Bu02</strain>
    </source>
</reference>
<name>A0AAT9LD96_9FIRM</name>
<feature type="transmembrane region" description="Helical" evidence="1">
    <location>
        <begin position="6"/>
        <end position="26"/>
    </location>
</feature>
<keyword evidence="1" id="KW-0812">Transmembrane</keyword>
<dbReference type="EMBL" id="CP062796">
    <property type="protein sequence ID" value="QUL98287.1"/>
    <property type="molecule type" value="Genomic_DNA"/>
</dbReference>
<evidence type="ECO:0000259" key="2">
    <source>
        <dbReference type="Pfam" id="PF20539"/>
    </source>
</evidence>
<dbReference type="KEGG" id="fcz:IMF26_09705"/>
<keyword evidence="1" id="KW-1133">Transmembrane helix</keyword>
<evidence type="ECO:0000256" key="1">
    <source>
        <dbReference type="SAM" id="Phobius"/>
    </source>
</evidence>
<proteinExistence type="predicted"/>
<reference evidence="3" key="1">
    <citation type="submission" date="2020-10" db="EMBL/GenBank/DDBJ databases">
        <authorList>
            <person name="Kadnikov V."/>
            <person name="Beletsky A.V."/>
            <person name="Mardanov A.V."/>
            <person name="Karnachuk O.V."/>
            <person name="Ravin N.V."/>
        </authorList>
    </citation>
    <scope>NUCLEOTIDE SEQUENCE</scope>
    <source>
        <strain evidence="3">Bu02</strain>
    </source>
</reference>
<organism evidence="3">
    <name type="scientific">Candidatus Fermentithermobacillus carboniphilus</name>
    <dbReference type="NCBI Taxonomy" id="3085328"/>
    <lineage>
        <taxon>Bacteria</taxon>
        <taxon>Bacillati</taxon>
        <taxon>Bacillota</taxon>
        <taxon>Candidatus Fermentithermobacillia</taxon>
        <taxon>Candidatus Fermentithermobacillales</taxon>
        <taxon>Candidatus Fermentithermobacillaceae</taxon>
        <taxon>Candidatus Fermentithermobacillus</taxon>
    </lineage>
</organism>
<dbReference type="Pfam" id="PF20539">
    <property type="entry name" value="DUF6754"/>
    <property type="match status" value="1"/>
</dbReference>
<evidence type="ECO:0000313" key="3">
    <source>
        <dbReference type="EMBL" id="QUL98287.1"/>
    </source>
</evidence>